<evidence type="ECO:0000256" key="14">
    <source>
        <dbReference type="ARBA" id="ARBA00025228"/>
    </source>
</evidence>
<evidence type="ECO:0000256" key="19">
    <source>
        <dbReference type="HAMAP-Rule" id="MF_00719"/>
    </source>
</evidence>
<keyword evidence="7 19" id="KW-1003">Cell membrane</keyword>
<evidence type="ECO:0000256" key="10">
    <source>
        <dbReference type="ARBA" id="ARBA00022692"/>
    </source>
</evidence>
<evidence type="ECO:0000256" key="12">
    <source>
        <dbReference type="ARBA" id="ARBA00022989"/>
    </source>
</evidence>
<evidence type="ECO:0000256" key="7">
    <source>
        <dbReference type="ARBA" id="ARBA00022475"/>
    </source>
</evidence>
<dbReference type="RefSeq" id="WP_013320916.1">
    <property type="nucleotide sequence ID" value="NC_014501.1"/>
</dbReference>
<keyword evidence="21" id="KW-1185">Reference proteome</keyword>
<evidence type="ECO:0000256" key="6">
    <source>
        <dbReference type="ARBA" id="ARBA00015850"/>
    </source>
</evidence>
<feature type="transmembrane region" description="Helical" evidence="19">
    <location>
        <begin position="117"/>
        <end position="138"/>
    </location>
</feature>
<dbReference type="PANTHER" id="PTHR34148">
    <property type="entry name" value="ADENOSYLCOBINAMIDE-GDP RIBAZOLETRANSFERASE"/>
    <property type="match status" value="1"/>
</dbReference>
<evidence type="ECO:0000256" key="3">
    <source>
        <dbReference type="ARBA" id="ARBA00004663"/>
    </source>
</evidence>
<proteinExistence type="inferred from homology"/>
<comment type="catalytic activity">
    <reaction evidence="17 19">
        <text>alpha-ribazole + adenosylcob(III)inamide-GDP = adenosylcob(III)alamin + GMP + H(+)</text>
        <dbReference type="Rhea" id="RHEA:16049"/>
        <dbReference type="ChEBI" id="CHEBI:10329"/>
        <dbReference type="ChEBI" id="CHEBI:15378"/>
        <dbReference type="ChEBI" id="CHEBI:18408"/>
        <dbReference type="ChEBI" id="CHEBI:58115"/>
        <dbReference type="ChEBI" id="CHEBI:60487"/>
        <dbReference type="EC" id="2.7.8.26"/>
    </reaction>
</comment>
<accession>E0UBH4</accession>
<dbReference type="EMBL" id="CP002198">
    <property type="protein sequence ID" value="ADN12806.1"/>
    <property type="molecule type" value="Genomic_DNA"/>
</dbReference>
<dbReference type="AlphaFoldDB" id="E0UBH4"/>
<keyword evidence="9 19" id="KW-0808">Transferase</keyword>
<feature type="transmembrane region" description="Helical" evidence="19">
    <location>
        <begin position="77"/>
        <end position="96"/>
    </location>
</feature>
<gene>
    <name evidence="19" type="primary">cobS</name>
    <name evidence="20" type="ordered locus">Cyan7822_0780</name>
</gene>
<dbReference type="KEGG" id="cyj:Cyan7822_0780"/>
<comment type="cofactor">
    <cofactor evidence="1 19">
        <name>Mg(2+)</name>
        <dbReference type="ChEBI" id="CHEBI:18420"/>
    </cofactor>
</comment>
<keyword evidence="19" id="KW-0997">Cell inner membrane</keyword>
<keyword evidence="12 19" id="KW-1133">Transmembrane helix</keyword>
<feature type="transmembrane region" description="Helical" evidence="19">
    <location>
        <begin position="16"/>
        <end position="34"/>
    </location>
</feature>
<evidence type="ECO:0000313" key="21">
    <source>
        <dbReference type="Proteomes" id="UP000008206"/>
    </source>
</evidence>
<reference evidence="21" key="1">
    <citation type="journal article" date="2011" name="MBio">
        <title>Novel metabolic attributes of the genus Cyanothece, comprising a group of unicellular nitrogen-fixing Cyanobacteria.</title>
        <authorList>
            <person name="Bandyopadhyay A."/>
            <person name="Elvitigala T."/>
            <person name="Welsh E."/>
            <person name="Stockel J."/>
            <person name="Liberton M."/>
            <person name="Min H."/>
            <person name="Sherman L.A."/>
            <person name="Pakrasi H.B."/>
        </authorList>
    </citation>
    <scope>NUCLEOTIDE SEQUENCE [LARGE SCALE GENOMIC DNA]</scope>
    <source>
        <strain evidence="21">PCC 7822</strain>
    </source>
</reference>
<dbReference type="STRING" id="497965.Cyan7822_0780"/>
<evidence type="ECO:0000256" key="9">
    <source>
        <dbReference type="ARBA" id="ARBA00022679"/>
    </source>
</evidence>
<comment type="pathway">
    <text evidence="3 19">Cofactor biosynthesis; adenosylcobalamin biosynthesis; adenosylcobalamin from cob(II)yrinate a,c-diamide: step 7/7.</text>
</comment>
<evidence type="ECO:0000256" key="15">
    <source>
        <dbReference type="ARBA" id="ARBA00032605"/>
    </source>
</evidence>
<dbReference type="Pfam" id="PF02654">
    <property type="entry name" value="CobS"/>
    <property type="match status" value="1"/>
</dbReference>
<keyword evidence="11 19" id="KW-0460">Magnesium</keyword>
<name>E0UBH4_GLOV7</name>
<sequence length="264" mass="28901">MKSSILQSLTRKTKQLISSFLAAVTFYTIIGIPSKWQLNFQRITRWCPLIGLLIGGILGVFDFILSHLQMPGLTRSALIVAIWVGLTGGLHLDGVIDTADGLAVLDPKRRLTVMQDSVTGAFGVMAAAIVLLLKTAAVSDLSSYRWFGLMVAAGWGRWGQVAAIAFYPYLKPTGKGAFHKQSICLPQDLILGMVILLLWGGVFVLLEPRRWWIAVVMVIGGGVIALLTGYWFYRQLGGHTGDTYGAVVEWTEAFLLCLLPCLFN</sequence>
<evidence type="ECO:0000256" key="4">
    <source>
        <dbReference type="ARBA" id="ARBA00010561"/>
    </source>
</evidence>
<dbReference type="GO" id="GO:0008818">
    <property type="term" value="F:cobalamin 5'-phosphate synthase activity"/>
    <property type="evidence" value="ECO:0007669"/>
    <property type="project" value="UniProtKB-UniRule"/>
</dbReference>
<keyword evidence="10 19" id="KW-0812">Transmembrane</keyword>
<evidence type="ECO:0000256" key="17">
    <source>
        <dbReference type="ARBA" id="ARBA00048623"/>
    </source>
</evidence>
<dbReference type="Proteomes" id="UP000008206">
    <property type="component" value="Chromosome"/>
</dbReference>
<evidence type="ECO:0000313" key="20">
    <source>
        <dbReference type="EMBL" id="ADN12806.1"/>
    </source>
</evidence>
<dbReference type="HOGENOM" id="CLU_057426_3_1_3"/>
<comment type="function">
    <text evidence="14 19">Joins adenosylcobinamide-GDP and alpha-ribazole to generate adenosylcobalamin (Ado-cobalamin). Also synthesizes adenosylcobalamin 5'-phosphate from adenosylcobinamide-GDP and alpha-ribazole 5'-phosphate.</text>
</comment>
<evidence type="ECO:0000256" key="2">
    <source>
        <dbReference type="ARBA" id="ARBA00004651"/>
    </source>
</evidence>
<organism evidence="20 21">
    <name type="scientific">Gloeothece verrucosa (strain PCC 7822)</name>
    <name type="common">Cyanothece sp. (strain PCC 7822)</name>
    <dbReference type="NCBI Taxonomy" id="497965"/>
    <lineage>
        <taxon>Bacteria</taxon>
        <taxon>Bacillati</taxon>
        <taxon>Cyanobacteriota</taxon>
        <taxon>Cyanophyceae</taxon>
        <taxon>Oscillatoriophycideae</taxon>
        <taxon>Chroococcales</taxon>
        <taxon>Aphanothecaceae</taxon>
        <taxon>Gloeothece</taxon>
        <taxon>Gloeothece verrucosa</taxon>
    </lineage>
</organism>
<dbReference type="OrthoDB" id="9794626at2"/>
<dbReference type="NCBIfam" id="TIGR00317">
    <property type="entry name" value="cobS"/>
    <property type="match status" value="1"/>
</dbReference>
<evidence type="ECO:0000256" key="11">
    <source>
        <dbReference type="ARBA" id="ARBA00022842"/>
    </source>
</evidence>
<dbReference type="GO" id="GO:0009236">
    <property type="term" value="P:cobalamin biosynthetic process"/>
    <property type="evidence" value="ECO:0007669"/>
    <property type="project" value="UniProtKB-UniRule"/>
</dbReference>
<feature type="transmembrane region" description="Helical" evidence="19">
    <location>
        <begin position="212"/>
        <end position="233"/>
    </location>
</feature>
<evidence type="ECO:0000256" key="8">
    <source>
        <dbReference type="ARBA" id="ARBA00022573"/>
    </source>
</evidence>
<dbReference type="InterPro" id="IPR003805">
    <property type="entry name" value="CobS"/>
</dbReference>
<comment type="subcellular location">
    <subcellularLocation>
        <location evidence="19">Cell inner membrane</location>
        <topology evidence="19">Multi-pass membrane protein</topology>
    </subcellularLocation>
    <subcellularLocation>
        <location evidence="2">Cell membrane</location>
        <topology evidence="2">Multi-pass membrane protein</topology>
    </subcellularLocation>
</comment>
<dbReference type="GO" id="GO:0051073">
    <property type="term" value="F:adenosylcobinamide-GDP ribazoletransferase activity"/>
    <property type="evidence" value="ECO:0007669"/>
    <property type="project" value="UniProtKB-UniRule"/>
</dbReference>
<feature type="transmembrane region" description="Helical" evidence="19">
    <location>
        <begin position="189"/>
        <end position="206"/>
    </location>
</feature>
<comment type="catalytic activity">
    <reaction evidence="18 19">
        <text>alpha-ribazole 5'-phosphate + adenosylcob(III)inamide-GDP = adenosylcob(III)alamin 5'-phosphate + GMP + H(+)</text>
        <dbReference type="Rhea" id="RHEA:23560"/>
        <dbReference type="ChEBI" id="CHEBI:15378"/>
        <dbReference type="ChEBI" id="CHEBI:57918"/>
        <dbReference type="ChEBI" id="CHEBI:58115"/>
        <dbReference type="ChEBI" id="CHEBI:60487"/>
        <dbReference type="ChEBI" id="CHEBI:60493"/>
        <dbReference type="EC" id="2.7.8.26"/>
    </reaction>
</comment>
<evidence type="ECO:0000256" key="1">
    <source>
        <dbReference type="ARBA" id="ARBA00001946"/>
    </source>
</evidence>
<comment type="similarity">
    <text evidence="4 19">Belongs to the CobS family.</text>
</comment>
<keyword evidence="8 19" id="KW-0169">Cobalamin biosynthesis</keyword>
<feature type="transmembrane region" description="Helical" evidence="19">
    <location>
        <begin position="144"/>
        <end position="169"/>
    </location>
</feature>
<dbReference type="GO" id="GO:0005886">
    <property type="term" value="C:plasma membrane"/>
    <property type="evidence" value="ECO:0007669"/>
    <property type="project" value="UniProtKB-SubCell"/>
</dbReference>
<evidence type="ECO:0000256" key="16">
    <source>
        <dbReference type="ARBA" id="ARBA00032853"/>
    </source>
</evidence>
<feature type="transmembrane region" description="Helical" evidence="19">
    <location>
        <begin position="46"/>
        <end position="65"/>
    </location>
</feature>
<dbReference type="HAMAP" id="MF_00719">
    <property type="entry name" value="CobS"/>
    <property type="match status" value="1"/>
</dbReference>
<dbReference type="EC" id="2.7.8.26" evidence="5 19"/>
<evidence type="ECO:0000256" key="13">
    <source>
        <dbReference type="ARBA" id="ARBA00023136"/>
    </source>
</evidence>
<evidence type="ECO:0000256" key="5">
    <source>
        <dbReference type="ARBA" id="ARBA00013200"/>
    </source>
</evidence>
<dbReference type="PANTHER" id="PTHR34148:SF1">
    <property type="entry name" value="ADENOSYLCOBINAMIDE-GDP RIBAZOLETRANSFERASE"/>
    <property type="match status" value="1"/>
</dbReference>
<dbReference type="eggNOG" id="COG0368">
    <property type="taxonomic scope" value="Bacteria"/>
</dbReference>
<dbReference type="UniPathway" id="UPA00148">
    <property type="reaction ID" value="UER00238"/>
</dbReference>
<protein>
    <recommendedName>
        <fullName evidence="6 19">Adenosylcobinamide-GDP ribazoletransferase</fullName>
        <ecNumber evidence="5 19">2.7.8.26</ecNumber>
    </recommendedName>
    <alternativeName>
        <fullName evidence="16 19">Cobalamin synthase</fullName>
    </alternativeName>
    <alternativeName>
        <fullName evidence="15 19">Cobalamin-5'-phosphate synthase</fullName>
    </alternativeName>
</protein>
<keyword evidence="13 19" id="KW-0472">Membrane</keyword>
<evidence type="ECO:0000256" key="18">
    <source>
        <dbReference type="ARBA" id="ARBA00049504"/>
    </source>
</evidence>